<dbReference type="GO" id="GO:0005524">
    <property type="term" value="F:ATP binding"/>
    <property type="evidence" value="ECO:0007669"/>
    <property type="project" value="UniProtKB-KW"/>
</dbReference>
<evidence type="ECO:0000256" key="11">
    <source>
        <dbReference type="ARBA" id="ARBA00047639"/>
    </source>
</evidence>
<proteinExistence type="inferred from homology"/>
<evidence type="ECO:0000256" key="6">
    <source>
        <dbReference type="ARBA" id="ARBA00022741"/>
    </source>
</evidence>
<evidence type="ECO:0000256" key="2">
    <source>
        <dbReference type="ARBA" id="ARBA00008226"/>
    </source>
</evidence>
<dbReference type="SUPFAM" id="SSF55681">
    <property type="entry name" value="Class II aaRS and biotin synthetases"/>
    <property type="match status" value="1"/>
</dbReference>
<sequence>MSTPRLQSSWTIVTRCAQTPRRRLPARPLTAFATEPSLHLSHPNRILESRRPFAHTTPKSYRQAPVDPAADMAPKAPKIDIKTPKGTKDWDGVDMVIREKIFSSITEVFKRHGGTTIDTPVFELKEILAGKYGEDSKLIYDLADQGGELCSLRYDLTVPFARYLALNKDITQIKRYHIAKVYRRDQPAVSKGRMREFYQCDFDIAGVYDPMIPDAEIIRIINEVFDSLGWRGTYTIKLNTRKILDGIFQVCGVPEPLLRPISSAVDKLDKMPWEDVRKEMVDDKGLDPAIADKIGNYVVLKGQRDLLEKLQKDEELTQNESMKQGLADLDELFTVLEYFDALHSVSFDLSLARGLDYYTGVIYEVVTEGSAPAVSASEAAAQPAAKSSKKKGPKSSDPDEDRSNDPTLGIGSVAAGGRYDNLVGMFSGKSQVPCVGISFGIDRIFSITKARMAAQKTTEKPRRNDVDIFVMAFGGGKDFTGLLKERSQICARLWDAGIKAEFLYKVKPKLPQQFKAAEQNGVPFALILGEDELAQGKVRIKEMGLPADHPLKEGELISLDKLEAEAHQRLSLKKQVDSIARQAAGLRVVHGIKGDEVKAAGAAGGGTATTEQPAAAATAASEAEEKKPAEGEGGSS</sequence>
<reference evidence="16" key="1">
    <citation type="submission" date="2023-06" db="EMBL/GenBank/DDBJ databases">
        <title>Genome-scale phylogeny and comparative genomics of the fungal order Sordariales.</title>
        <authorList>
            <consortium name="Lawrence Berkeley National Laboratory"/>
            <person name="Hensen N."/>
            <person name="Bonometti L."/>
            <person name="Westerberg I."/>
            <person name="Brannstrom I.O."/>
            <person name="Guillou S."/>
            <person name="Cros-Aarteil S."/>
            <person name="Calhoun S."/>
            <person name="Haridas S."/>
            <person name="Kuo A."/>
            <person name="Mondo S."/>
            <person name="Pangilinan J."/>
            <person name="Riley R."/>
            <person name="LaButti K."/>
            <person name="Andreopoulos B."/>
            <person name="Lipzen A."/>
            <person name="Chen C."/>
            <person name="Yanf M."/>
            <person name="Daum C."/>
            <person name="Ng V."/>
            <person name="Clum A."/>
            <person name="Steindorff A."/>
            <person name="Ohm R."/>
            <person name="Martin F."/>
            <person name="Silar P."/>
            <person name="Natvig D."/>
            <person name="Lalanne C."/>
            <person name="Gautier V."/>
            <person name="Ament-velasquez S.L."/>
            <person name="Kruys A."/>
            <person name="Hutchinson M.I."/>
            <person name="Powell A.J."/>
            <person name="Barry K."/>
            <person name="Miller A.N."/>
            <person name="Grigoriev I.V."/>
            <person name="Debuchy R."/>
            <person name="Gladieux P."/>
            <person name="Thoren M.H."/>
            <person name="Johannesson H."/>
        </authorList>
    </citation>
    <scope>NUCLEOTIDE SEQUENCE</scope>
    <source>
        <strain evidence="16">SMH3187-1</strain>
    </source>
</reference>
<keyword evidence="8" id="KW-0648">Protein biosynthesis</keyword>
<dbReference type="CDD" id="cd00773">
    <property type="entry name" value="HisRS-like_core"/>
    <property type="match status" value="1"/>
</dbReference>
<keyword evidence="9" id="KW-0030">Aminoacyl-tRNA synthetase</keyword>
<feature type="compositionally biased region" description="Basic and acidic residues" evidence="14">
    <location>
        <begin position="394"/>
        <end position="404"/>
    </location>
</feature>
<dbReference type="SUPFAM" id="SSF52954">
    <property type="entry name" value="Class II aaRS ABD-related"/>
    <property type="match status" value="1"/>
</dbReference>
<dbReference type="InterPro" id="IPR041715">
    <property type="entry name" value="HisRS-like_core"/>
</dbReference>
<dbReference type="AlphaFoldDB" id="A0AA40EUU8"/>
<dbReference type="PROSITE" id="PS50862">
    <property type="entry name" value="AA_TRNA_LIGASE_II"/>
    <property type="match status" value="1"/>
</dbReference>
<evidence type="ECO:0000256" key="1">
    <source>
        <dbReference type="ARBA" id="ARBA00004496"/>
    </source>
</evidence>
<evidence type="ECO:0000259" key="15">
    <source>
        <dbReference type="PROSITE" id="PS50862"/>
    </source>
</evidence>
<comment type="catalytic activity">
    <reaction evidence="11">
        <text>tRNA(His) + L-histidine + ATP = L-histidyl-tRNA(His) + AMP + diphosphate + H(+)</text>
        <dbReference type="Rhea" id="RHEA:17313"/>
        <dbReference type="Rhea" id="RHEA-COMP:9665"/>
        <dbReference type="Rhea" id="RHEA-COMP:9689"/>
        <dbReference type="ChEBI" id="CHEBI:15378"/>
        <dbReference type="ChEBI" id="CHEBI:30616"/>
        <dbReference type="ChEBI" id="CHEBI:33019"/>
        <dbReference type="ChEBI" id="CHEBI:57595"/>
        <dbReference type="ChEBI" id="CHEBI:78442"/>
        <dbReference type="ChEBI" id="CHEBI:78527"/>
        <dbReference type="ChEBI" id="CHEBI:456215"/>
        <dbReference type="EC" id="6.1.1.21"/>
    </reaction>
</comment>
<dbReference type="Gene3D" id="3.30.930.10">
    <property type="entry name" value="Bira Bifunctional Protein, Domain 2"/>
    <property type="match status" value="1"/>
</dbReference>
<dbReference type="EMBL" id="JAUKUD010000004">
    <property type="protein sequence ID" value="KAK0745953.1"/>
    <property type="molecule type" value="Genomic_DNA"/>
</dbReference>
<dbReference type="GO" id="GO:0006427">
    <property type="term" value="P:histidyl-tRNA aminoacylation"/>
    <property type="evidence" value="ECO:0007669"/>
    <property type="project" value="InterPro"/>
</dbReference>
<dbReference type="InterPro" id="IPR036621">
    <property type="entry name" value="Anticodon-bd_dom_sf"/>
</dbReference>
<protein>
    <recommendedName>
        <fullName evidence="13">Histidine--tRNA ligase, mitochondrial</fullName>
        <ecNumber evidence="3">6.1.1.21</ecNumber>
    </recommendedName>
    <alternativeName>
        <fullName evidence="10">Histidyl-tRNA synthetase</fullName>
    </alternativeName>
</protein>
<dbReference type="EC" id="6.1.1.21" evidence="3"/>
<comment type="function">
    <text evidence="12">Catalyzes the aminoacylation of histidyl-tRNA in both the cytoplasm and the mitochondrion.</text>
</comment>
<keyword evidence="4" id="KW-0963">Cytoplasm</keyword>
<comment type="similarity">
    <text evidence="2">Belongs to the class-II aminoacyl-tRNA synthetase family.</text>
</comment>
<feature type="region of interest" description="Disordered" evidence="14">
    <location>
        <begin position="377"/>
        <end position="412"/>
    </location>
</feature>
<evidence type="ECO:0000256" key="5">
    <source>
        <dbReference type="ARBA" id="ARBA00022598"/>
    </source>
</evidence>
<keyword evidence="6" id="KW-0547">Nucleotide-binding</keyword>
<evidence type="ECO:0000313" key="17">
    <source>
        <dbReference type="Proteomes" id="UP001172155"/>
    </source>
</evidence>
<dbReference type="GO" id="GO:0004821">
    <property type="term" value="F:histidine-tRNA ligase activity"/>
    <property type="evidence" value="ECO:0007669"/>
    <property type="project" value="UniProtKB-EC"/>
</dbReference>
<comment type="caution">
    <text evidence="16">The sequence shown here is derived from an EMBL/GenBank/DDBJ whole genome shotgun (WGS) entry which is preliminary data.</text>
</comment>
<name>A0AA40EUU8_9PEZI</name>
<dbReference type="Pfam" id="PF03129">
    <property type="entry name" value="HGTP_anticodon"/>
    <property type="match status" value="1"/>
</dbReference>
<evidence type="ECO:0000256" key="8">
    <source>
        <dbReference type="ARBA" id="ARBA00022917"/>
    </source>
</evidence>
<evidence type="ECO:0000256" key="12">
    <source>
        <dbReference type="ARBA" id="ARBA00058343"/>
    </source>
</evidence>
<evidence type="ECO:0000256" key="7">
    <source>
        <dbReference type="ARBA" id="ARBA00022840"/>
    </source>
</evidence>
<dbReference type="FunFam" id="3.40.50.800:FF:000015">
    <property type="entry name" value="Histidyl-tRNA synthetase, mitochondrial"/>
    <property type="match status" value="1"/>
</dbReference>
<dbReference type="InterPro" id="IPR006195">
    <property type="entry name" value="aa-tRNA-synth_II"/>
</dbReference>
<feature type="compositionally biased region" description="Low complexity" evidence="14">
    <location>
        <begin position="608"/>
        <end position="621"/>
    </location>
</feature>
<dbReference type="Proteomes" id="UP001172155">
    <property type="component" value="Unassembled WGS sequence"/>
</dbReference>
<evidence type="ECO:0000256" key="10">
    <source>
        <dbReference type="ARBA" id="ARBA00030619"/>
    </source>
</evidence>
<gene>
    <name evidence="16" type="ORF">B0T18DRAFT_410515</name>
</gene>
<keyword evidence="7" id="KW-0067">ATP-binding</keyword>
<dbReference type="GO" id="GO:0032543">
    <property type="term" value="P:mitochondrial translation"/>
    <property type="evidence" value="ECO:0007669"/>
    <property type="project" value="TreeGrafter"/>
</dbReference>
<dbReference type="InterPro" id="IPR045864">
    <property type="entry name" value="aa-tRNA-synth_II/BPL/LPL"/>
</dbReference>
<dbReference type="Gene3D" id="3.40.50.800">
    <property type="entry name" value="Anticodon-binding domain"/>
    <property type="match status" value="1"/>
</dbReference>
<evidence type="ECO:0000256" key="9">
    <source>
        <dbReference type="ARBA" id="ARBA00023146"/>
    </source>
</evidence>
<feature type="compositionally biased region" description="Low complexity" evidence="14">
    <location>
        <begin position="377"/>
        <end position="386"/>
    </location>
</feature>
<dbReference type="InterPro" id="IPR033656">
    <property type="entry name" value="HisRS_anticodon"/>
</dbReference>
<comment type="subcellular location">
    <subcellularLocation>
        <location evidence="1">Cytoplasm</location>
    </subcellularLocation>
</comment>
<dbReference type="CDD" id="cd00859">
    <property type="entry name" value="HisRS_anticodon"/>
    <property type="match status" value="1"/>
</dbReference>
<evidence type="ECO:0000256" key="14">
    <source>
        <dbReference type="SAM" id="MobiDB-lite"/>
    </source>
</evidence>
<evidence type="ECO:0000256" key="3">
    <source>
        <dbReference type="ARBA" id="ARBA00012815"/>
    </source>
</evidence>
<dbReference type="PANTHER" id="PTHR11476:SF7">
    <property type="entry name" value="HISTIDINE--TRNA LIGASE"/>
    <property type="match status" value="1"/>
</dbReference>
<keyword evidence="17" id="KW-1185">Reference proteome</keyword>
<dbReference type="GO" id="GO:0005829">
    <property type="term" value="C:cytosol"/>
    <property type="evidence" value="ECO:0007669"/>
    <property type="project" value="TreeGrafter"/>
</dbReference>
<dbReference type="HAMAP" id="MF_00127">
    <property type="entry name" value="His_tRNA_synth"/>
    <property type="match status" value="1"/>
</dbReference>
<dbReference type="GO" id="GO:0005739">
    <property type="term" value="C:mitochondrion"/>
    <property type="evidence" value="ECO:0007669"/>
    <property type="project" value="UniProtKB-ARBA"/>
</dbReference>
<evidence type="ECO:0000256" key="4">
    <source>
        <dbReference type="ARBA" id="ARBA00022490"/>
    </source>
</evidence>
<keyword evidence="5" id="KW-0436">Ligase</keyword>
<feature type="region of interest" description="Disordered" evidence="14">
    <location>
        <begin position="599"/>
        <end position="636"/>
    </location>
</feature>
<accession>A0AA40EUU8</accession>
<dbReference type="GO" id="GO:0003723">
    <property type="term" value="F:RNA binding"/>
    <property type="evidence" value="ECO:0007669"/>
    <property type="project" value="TreeGrafter"/>
</dbReference>
<evidence type="ECO:0000313" key="16">
    <source>
        <dbReference type="EMBL" id="KAK0745953.1"/>
    </source>
</evidence>
<dbReference type="FunFam" id="3.30.930.10:FF:000021">
    <property type="entry name" value="Probable histidine--tRNA ligase, mitochondrial"/>
    <property type="match status" value="1"/>
</dbReference>
<dbReference type="InterPro" id="IPR004154">
    <property type="entry name" value="Anticodon-bd"/>
</dbReference>
<dbReference type="InterPro" id="IPR015807">
    <property type="entry name" value="His-tRNA-ligase"/>
</dbReference>
<dbReference type="Pfam" id="PF13393">
    <property type="entry name" value="tRNA-synt_His"/>
    <property type="match status" value="1"/>
</dbReference>
<organism evidence="16 17">
    <name type="scientific">Schizothecium vesticola</name>
    <dbReference type="NCBI Taxonomy" id="314040"/>
    <lineage>
        <taxon>Eukaryota</taxon>
        <taxon>Fungi</taxon>
        <taxon>Dikarya</taxon>
        <taxon>Ascomycota</taxon>
        <taxon>Pezizomycotina</taxon>
        <taxon>Sordariomycetes</taxon>
        <taxon>Sordariomycetidae</taxon>
        <taxon>Sordariales</taxon>
        <taxon>Schizotheciaceae</taxon>
        <taxon>Schizothecium</taxon>
    </lineage>
</organism>
<evidence type="ECO:0000256" key="13">
    <source>
        <dbReference type="ARBA" id="ARBA00067413"/>
    </source>
</evidence>
<feature type="domain" description="Aminoacyl-transfer RNA synthetases class-II family profile" evidence="15">
    <location>
        <begin position="97"/>
        <end position="461"/>
    </location>
</feature>
<dbReference type="PANTHER" id="PTHR11476">
    <property type="entry name" value="HISTIDYL-TRNA SYNTHETASE"/>
    <property type="match status" value="1"/>
</dbReference>